<name>A0A316D4Y2_9BACL</name>
<evidence type="ECO:0000256" key="5">
    <source>
        <dbReference type="ARBA" id="ARBA00022692"/>
    </source>
</evidence>
<keyword evidence="3" id="KW-0813">Transport</keyword>
<sequence>MNTTPTIPKRLLFNASMLVFVIQANQVGVGVLGFHRLIAKYVRQDAWIAIVIAGLAVHLILWVMVATLRMFDSSDLYGIHDAVWGKWLGRVLNALYTAMLAAPTLVIIETYIEVIQTWISVDIPSWFVSLSLLLLVIYGVLGGLRIIVGFCLLSVLSTIWLVLLAYYPLQYAVWSHLLPVFEAKLPDLLTAVQKMALTLSGFEIIYFVYPFVRDKHHAYRYSQIAALITNLIYLIAMLTATVYFSQEQLLHNIWAQLSILKIIQLPFLERFEYLIIPLWVLVILPNMLLYTWATTRGLKHVFHLSQKKGVYAVALITLGLGFLFNTRQKVNQLNDLFNTFYLYAVFLYPLLLYVVALIKTKWQRRQEGKQT</sequence>
<keyword evidence="5 8" id="KW-0812">Transmembrane</keyword>
<dbReference type="GO" id="GO:0016020">
    <property type="term" value="C:membrane"/>
    <property type="evidence" value="ECO:0007669"/>
    <property type="project" value="UniProtKB-SubCell"/>
</dbReference>
<protein>
    <submittedName>
        <fullName evidence="9">Spore germination protein (Amino acid permease)</fullName>
    </submittedName>
</protein>
<feature type="transmembrane region" description="Helical" evidence="8">
    <location>
        <begin position="146"/>
        <end position="168"/>
    </location>
</feature>
<keyword evidence="7 8" id="KW-0472">Membrane</keyword>
<dbReference type="NCBIfam" id="TIGR00912">
    <property type="entry name" value="2A0309"/>
    <property type="match status" value="1"/>
</dbReference>
<evidence type="ECO:0000256" key="2">
    <source>
        <dbReference type="ARBA" id="ARBA00007998"/>
    </source>
</evidence>
<dbReference type="RefSeq" id="WP_170119517.1">
    <property type="nucleotide sequence ID" value="NZ_QGGL01000016.1"/>
</dbReference>
<feature type="transmembrane region" description="Helical" evidence="8">
    <location>
        <begin position="340"/>
        <end position="358"/>
    </location>
</feature>
<evidence type="ECO:0000256" key="7">
    <source>
        <dbReference type="ARBA" id="ARBA00023136"/>
    </source>
</evidence>
<comment type="subcellular location">
    <subcellularLocation>
        <location evidence="1">Membrane</location>
        <topology evidence="1">Multi-pass membrane protein</topology>
    </subcellularLocation>
</comment>
<keyword evidence="6 8" id="KW-1133">Transmembrane helix</keyword>
<dbReference type="EMBL" id="QGGL01000016">
    <property type="protein sequence ID" value="PWK07862.1"/>
    <property type="molecule type" value="Genomic_DNA"/>
</dbReference>
<evidence type="ECO:0000256" key="4">
    <source>
        <dbReference type="ARBA" id="ARBA00022544"/>
    </source>
</evidence>
<feature type="transmembrane region" description="Helical" evidence="8">
    <location>
        <begin position="91"/>
        <end position="111"/>
    </location>
</feature>
<feature type="transmembrane region" description="Helical" evidence="8">
    <location>
        <begin position="12"/>
        <end position="34"/>
    </location>
</feature>
<evidence type="ECO:0000256" key="1">
    <source>
        <dbReference type="ARBA" id="ARBA00004141"/>
    </source>
</evidence>
<reference evidence="9 10" key="1">
    <citation type="submission" date="2018-05" db="EMBL/GenBank/DDBJ databases">
        <title>Genomic Encyclopedia of Type Strains, Phase IV (KMG-IV): sequencing the most valuable type-strain genomes for metagenomic binning, comparative biology and taxonomic classification.</title>
        <authorList>
            <person name="Goeker M."/>
        </authorList>
    </citation>
    <scope>NUCLEOTIDE SEQUENCE [LARGE SCALE GENOMIC DNA]</scope>
    <source>
        <strain evidence="9 10">DSM 18773</strain>
    </source>
</reference>
<keyword evidence="10" id="KW-1185">Reference proteome</keyword>
<proteinExistence type="inferred from homology"/>
<gene>
    <name evidence="9" type="ORF">C7459_11621</name>
</gene>
<evidence type="ECO:0000313" key="10">
    <source>
        <dbReference type="Proteomes" id="UP000245634"/>
    </source>
</evidence>
<dbReference type="InterPro" id="IPR004761">
    <property type="entry name" value="Spore_GerAB"/>
</dbReference>
<evidence type="ECO:0000256" key="6">
    <source>
        <dbReference type="ARBA" id="ARBA00022989"/>
    </source>
</evidence>
<dbReference type="PANTHER" id="PTHR34975:SF2">
    <property type="entry name" value="SPORE GERMINATION PROTEIN A2"/>
    <property type="match status" value="1"/>
</dbReference>
<feature type="transmembrane region" description="Helical" evidence="8">
    <location>
        <begin position="309"/>
        <end position="328"/>
    </location>
</feature>
<dbReference type="PANTHER" id="PTHR34975">
    <property type="entry name" value="SPORE GERMINATION PROTEIN A2"/>
    <property type="match status" value="1"/>
</dbReference>
<dbReference type="Proteomes" id="UP000245634">
    <property type="component" value="Unassembled WGS sequence"/>
</dbReference>
<organism evidence="9 10">
    <name type="scientific">Tumebacillus permanentifrigoris</name>
    <dbReference type="NCBI Taxonomy" id="378543"/>
    <lineage>
        <taxon>Bacteria</taxon>
        <taxon>Bacillati</taxon>
        <taxon>Bacillota</taxon>
        <taxon>Bacilli</taxon>
        <taxon>Bacillales</taxon>
        <taxon>Alicyclobacillaceae</taxon>
        <taxon>Tumebacillus</taxon>
    </lineage>
</organism>
<evidence type="ECO:0000256" key="8">
    <source>
        <dbReference type="SAM" id="Phobius"/>
    </source>
</evidence>
<feature type="transmembrane region" description="Helical" evidence="8">
    <location>
        <begin position="188"/>
        <end position="212"/>
    </location>
</feature>
<feature type="transmembrane region" description="Helical" evidence="8">
    <location>
        <begin position="123"/>
        <end position="141"/>
    </location>
</feature>
<evidence type="ECO:0000313" key="9">
    <source>
        <dbReference type="EMBL" id="PWK07862.1"/>
    </source>
</evidence>
<accession>A0A316D4Y2</accession>
<dbReference type="AlphaFoldDB" id="A0A316D4Y2"/>
<comment type="caution">
    <text evidence="9">The sequence shown here is derived from an EMBL/GenBank/DDBJ whole genome shotgun (WGS) entry which is preliminary data.</text>
</comment>
<dbReference type="GO" id="GO:0009847">
    <property type="term" value="P:spore germination"/>
    <property type="evidence" value="ECO:0007669"/>
    <property type="project" value="InterPro"/>
</dbReference>
<evidence type="ECO:0000256" key="3">
    <source>
        <dbReference type="ARBA" id="ARBA00022448"/>
    </source>
</evidence>
<dbReference type="Gene3D" id="1.20.1740.10">
    <property type="entry name" value="Amino acid/polyamine transporter I"/>
    <property type="match status" value="1"/>
</dbReference>
<feature type="transmembrane region" description="Helical" evidence="8">
    <location>
        <begin position="273"/>
        <end position="293"/>
    </location>
</feature>
<feature type="transmembrane region" description="Helical" evidence="8">
    <location>
        <begin position="224"/>
        <end position="244"/>
    </location>
</feature>
<comment type="similarity">
    <text evidence="2">Belongs to the amino acid-polyamine-organocation (APC) superfamily. Spore germination protein (SGP) (TC 2.A.3.9) family.</text>
</comment>
<dbReference type="Pfam" id="PF03845">
    <property type="entry name" value="Spore_permease"/>
    <property type="match status" value="1"/>
</dbReference>
<feature type="transmembrane region" description="Helical" evidence="8">
    <location>
        <begin position="46"/>
        <end position="71"/>
    </location>
</feature>
<keyword evidence="4" id="KW-0309">Germination</keyword>